<evidence type="ECO:0000313" key="3">
    <source>
        <dbReference type="Proteomes" id="UP000295662"/>
    </source>
</evidence>
<dbReference type="PANTHER" id="PTHR34203">
    <property type="entry name" value="METHYLTRANSFERASE, FKBM FAMILY PROTEIN"/>
    <property type="match status" value="1"/>
</dbReference>
<evidence type="ECO:0000313" key="2">
    <source>
        <dbReference type="EMBL" id="TDU64636.1"/>
    </source>
</evidence>
<dbReference type="PANTHER" id="PTHR34203:SF15">
    <property type="entry name" value="SLL1173 PROTEIN"/>
    <property type="match status" value="1"/>
</dbReference>
<proteinExistence type="predicted"/>
<dbReference type="Pfam" id="PF05050">
    <property type="entry name" value="Methyltransf_21"/>
    <property type="match status" value="1"/>
</dbReference>
<dbReference type="InterPro" id="IPR029063">
    <property type="entry name" value="SAM-dependent_MTases_sf"/>
</dbReference>
<dbReference type="Proteomes" id="UP000295662">
    <property type="component" value="Unassembled WGS sequence"/>
</dbReference>
<dbReference type="GO" id="GO:0008168">
    <property type="term" value="F:methyltransferase activity"/>
    <property type="evidence" value="ECO:0007669"/>
    <property type="project" value="UniProtKB-KW"/>
</dbReference>
<dbReference type="InterPro" id="IPR006342">
    <property type="entry name" value="FkbM_mtfrase"/>
</dbReference>
<dbReference type="AlphaFoldDB" id="A0A4R7RLJ3"/>
<reference evidence="2 3" key="1">
    <citation type="submission" date="2019-03" db="EMBL/GenBank/DDBJ databases">
        <title>Genomic Encyclopedia of Archaeal and Bacterial Type Strains, Phase II (KMG-II): from individual species to whole genera.</title>
        <authorList>
            <person name="Goeker M."/>
        </authorList>
    </citation>
    <scope>NUCLEOTIDE SEQUENCE [LARGE SCALE GENOMIC DNA]</scope>
    <source>
        <strain evidence="2 3">ATCC 25309</strain>
    </source>
</reference>
<keyword evidence="2" id="KW-0489">Methyltransferase</keyword>
<evidence type="ECO:0000259" key="1">
    <source>
        <dbReference type="Pfam" id="PF05050"/>
    </source>
</evidence>
<gene>
    <name evidence="2" type="ORF">EI77_04087</name>
</gene>
<feature type="domain" description="Methyltransferase FkbM" evidence="1">
    <location>
        <begin position="64"/>
        <end position="208"/>
    </location>
</feature>
<dbReference type="NCBIfam" id="TIGR01444">
    <property type="entry name" value="fkbM_fam"/>
    <property type="match status" value="1"/>
</dbReference>
<dbReference type="SUPFAM" id="SSF53335">
    <property type="entry name" value="S-adenosyl-L-methionine-dependent methyltransferases"/>
    <property type="match status" value="1"/>
</dbReference>
<sequence length="264" mass="28709">MPLQWMRWCLRWLGIMPSVRFGDGNLVCNFRNFSEYRSVLSMIPPTSETSYISANAGSTGIILDVGANIGCMSLTLSDLRPNCIVYAFEPSPETFKHLKSNVSNNKASDRVIPLRLAVGREDTILQFLNDSGSPATNRLILPGEHLSGPLVEVNVVSLDSFLVDKRGPEVAFLKIDVEGHEPAVIQGAIQLLSSGTCRSGLVELCPANLHRVGYTVEDLLCSVESAGWCLRHLNNVGIPCSIVSLESASLVTLENVALLPKCIE</sequence>
<keyword evidence="3" id="KW-1185">Reference proteome</keyword>
<protein>
    <submittedName>
        <fullName evidence="2">FkbM family methyltransferase</fullName>
    </submittedName>
</protein>
<comment type="caution">
    <text evidence="2">The sequence shown here is derived from an EMBL/GenBank/DDBJ whole genome shotgun (WGS) entry which is preliminary data.</text>
</comment>
<dbReference type="EMBL" id="SOCA01000010">
    <property type="protein sequence ID" value="TDU64636.1"/>
    <property type="molecule type" value="Genomic_DNA"/>
</dbReference>
<dbReference type="Gene3D" id="3.40.50.150">
    <property type="entry name" value="Vaccinia Virus protein VP39"/>
    <property type="match status" value="1"/>
</dbReference>
<name>A0A4R7RLJ3_9BACT</name>
<dbReference type="GO" id="GO:0032259">
    <property type="term" value="P:methylation"/>
    <property type="evidence" value="ECO:0007669"/>
    <property type="project" value="UniProtKB-KW"/>
</dbReference>
<keyword evidence="2" id="KW-0808">Transferase</keyword>
<dbReference type="InterPro" id="IPR052514">
    <property type="entry name" value="SAM-dependent_MTase"/>
</dbReference>
<organism evidence="2 3">
    <name type="scientific">Prosthecobacter fusiformis</name>
    <dbReference type="NCBI Taxonomy" id="48464"/>
    <lineage>
        <taxon>Bacteria</taxon>
        <taxon>Pseudomonadati</taxon>
        <taxon>Verrucomicrobiota</taxon>
        <taxon>Verrucomicrobiia</taxon>
        <taxon>Verrucomicrobiales</taxon>
        <taxon>Verrucomicrobiaceae</taxon>
        <taxon>Prosthecobacter</taxon>
    </lineage>
</organism>
<accession>A0A4R7RLJ3</accession>